<dbReference type="PROSITE" id="PS50157">
    <property type="entry name" value="ZINC_FINGER_C2H2_2"/>
    <property type="match status" value="8"/>
</dbReference>
<feature type="compositionally biased region" description="Basic and acidic residues" evidence="11">
    <location>
        <begin position="63"/>
        <end position="81"/>
    </location>
</feature>
<keyword evidence="9" id="KW-0539">Nucleus</keyword>
<dbReference type="AlphaFoldDB" id="A0A8S1D731"/>
<gene>
    <name evidence="13" type="ORF">CLODIP_2_CD00729</name>
</gene>
<dbReference type="InterPro" id="IPR036236">
    <property type="entry name" value="Znf_C2H2_sf"/>
</dbReference>
<feature type="domain" description="C2H2-type" evidence="12">
    <location>
        <begin position="477"/>
        <end position="504"/>
    </location>
</feature>
<evidence type="ECO:0000256" key="4">
    <source>
        <dbReference type="ARBA" id="ARBA00022771"/>
    </source>
</evidence>
<evidence type="ECO:0000313" key="13">
    <source>
        <dbReference type="EMBL" id="CAB3376199.1"/>
    </source>
</evidence>
<evidence type="ECO:0000256" key="2">
    <source>
        <dbReference type="ARBA" id="ARBA00022723"/>
    </source>
</evidence>
<comment type="subcellular location">
    <subcellularLocation>
        <location evidence="1">Nucleus</location>
    </subcellularLocation>
</comment>
<dbReference type="FunFam" id="3.30.160.60:FF:000325">
    <property type="entry name" value="ZFP90 zinc finger protein"/>
    <property type="match status" value="1"/>
</dbReference>
<dbReference type="GO" id="GO:0008270">
    <property type="term" value="F:zinc ion binding"/>
    <property type="evidence" value="ECO:0007669"/>
    <property type="project" value="UniProtKB-KW"/>
</dbReference>
<evidence type="ECO:0000256" key="5">
    <source>
        <dbReference type="ARBA" id="ARBA00022833"/>
    </source>
</evidence>
<evidence type="ECO:0000256" key="7">
    <source>
        <dbReference type="ARBA" id="ARBA00023125"/>
    </source>
</evidence>
<dbReference type="PROSITE" id="PS00028">
    <property type="entry name" value="ZINC_FINGER_C2H2_1"/>
    <property type="match status" value="7"/>
</dbReference>
<comment type="caution">
    <text evidence="13">The sequence shown here is derived from an EMBL/GenBank/DDBJ whole genome shotgun (WGS) entry which is preliminary data.</text>
</comment>
<name>A0A8S1D731_9INSE</name>
<evidence type="ECO:0000256" key="3">
    <source>
        <dbReference type="ARBA" id="ARBA00022737"/>
    </source>
</evidence>
<keyword evidence="6" id="KW-0805">Transcription regulation</keyword>
<protein>
    <recommendedName>
        <fullName evidence="12">C2H2-type domain-containing protein</fullName>
    </recommendedName>
</protein>
<feature type="domain" description="C2H2-type" evidence="12">
    <location>
        <begin position="321"/>
        <end position="349"/>
    </location>
</feature>
<evidence type="ECO:0000256" key="8">
    <source>
        <dbReference type="ARBA" id="ARBA00023163"/>
    </source>
</evidence>
<dbReference type="Proteomes" id="UP000494165">
    <property type="component" value="Unassembled WGS sequence"/>
</dbReference>
<dbReference type="InterPro" id="IPR013087">
    <property type="entry name" value="Znf_C2H2_type"/>
</dbReference>
<keyword evidence="7" id="KW-0238">DNA-binding</keyword>
<dbReference type="GO" id="GO:0005634">
    <property type="term" value="C:nucleus"/>
    <property type="evidence" value="ECO:0007669"/>
    <property type="project" value="UniProtKB-SubCell"/>
</dbReference>
<keyword evidence="3" id="KW-0677">Repeat</keyword>
<keyword evidence="14" id="KW-1185">Reference proteome</keyword>
<dbReference type="OrthoDB" id="6356815at2759"/>
<dbReference type="FunFam" id="3.30.160.60:FF:000032">
    <property type="entry name" value="Krueppel-like factor 4"/>
    <property type="match status" value="1"/>
</dbReference>
<feature type="domain" description="C2H2-type" evidence="12">
    <location>
        <begin position="235"/>
        <end position="262"/>
    </location>
</feature>
<evidence type="ECO:0000256" key="9">
    <source>
        <dbReference type="ARBA" id="ARBA00023242"/>
    </source>
</evidence>
<evidence type="ECO:0000256" key="10">
    <source>
        <dbReference type="PROSITE-ProRule" id="PRU00042"/>
    </source>
</evidence>
<dbReference type="Pfam" id="PF00096">
    <property type="entry name" value="zf-C2H2"/>
    <property type="match status" value="4"/>
</dbReference>
<dbReference type="PANTHER" id="PTHR24408">
    <property type="entry name" value="ZINC FINGER PROTEIN"/>
    <property type="match status" value="1"/>
</dbReference>
<evidence type="ECO:0000256" key="1">
    <source>
        <dbReference type="ARBA" id="ARBA00004123"/>
    </source>
</evidence>
<evidence type="ECO:0000256" key="11">
    <source>
        <dbReference type="SAM" id="MobiDB-lite"/>
    </source>
</evidence>
<dbReference type="Gene3D" id="3.30.160.60">
    <property type="entry name" value="Classic Zinc Finger"/>
    <property type="match status" value="7"/>
</dbReference>
<keyword evidence="8" id="KW-0804">Transcription</keyword>
<dbReference type="EMBL" id="CADEPI010000125">
    <property type="protein sequence ID" value="CAB3376199.1"/>
    <property type="molecule type" value="Genomic_DNA"/>
</dbReference>
<evidence type="ECO:0000259" key="12">
    <source>
        <dbReference type="PROSITE" id="PS50157"/>
    </source>
</evidence>
<dbReference type="GO" id="GO:0043565">
    <property type="term" value="F:sequence-specific DNA binding"/>
    <property type="evidence" value="ECO:0007669"/>
    <property type="project" value="TreeGrafter"/>
</dbReference>
<feature type="region of interest" description="Disordered" evidence="11">
    <location>
        <begin position="62"/>
        <end position="81"/>
    </location>
</feature>
<accession>A0A8S1D731</accession>
<feature type="domain" description="C2H2-type" evidence="12">
    <location>
        <begin position="402"/>
        <end position="432"/>
    </location>
</feature>
<proteinExistence type="predicted"/>
<feature type="domain" description="C2H2-type" evidence="12">
    <location>
        <begin position="177"/>
        <end position="206"/>
    </location>
</feature>
<evidence type="ECO:0000256" key="6">
    <source>
        <dbReference type="ARBA" id="ARBA00023015"/>
    </source>
</evidence>
<reference evidence="13 14" key="1">
    <citation type="submission" date="2020-04" db="EMBL/GenBank/DDBJ databases">
        <authorList>
            <person name="Alioto T."/>
            <person name="Alioto T."/>
            <person name="Gomez Garrido J."/>
        </authorList>
    </citation>
    <scope>NUCLEOTIDE SEQUENCE [LARGE SCALE GENOMIC DNA]</scope>
</reference>
<keyword evidence="5" id="KW-0862">Zinc</keyword>
<feature type="domain" description="C2H2-type" evidence="12">
    <location>
        <begin position="207"/>
        <end position="234"/>
    </location>
</feature>
<keyword evidence="4 10" id="KW-0863">Zinc-finger</keyword>
<evidence type="ECO:0000313" key="14">
    <source>
        <dbReference type="Proteomes" id="UP000494165"/>
    </source>
</evidence>
<dbReference type="GO" id="GO:0000981">
    <property type="term" value="F:DNA-binding transcription factor activity, RNA polymerase II-specific"/>
    <property type="evidence" value="ECO:0007669"/>
    <property type="project" value="TreeGrafter"/>
</dbReference>
<dbReference type="SMART" id="SM00355">
    <property type="entry name" value="ZnF_C2H2"/>
    <property type="match status" value="11"/>
</dbReference>
<dbReference type="PANTHER" id="PTHR24408:SF64">
    <property type="entry name" value="LINKING IMMUNITY AND METABOLISM-RELATED"/>
    <property type="match status" value="1"/>
</dbReference>
<feature type="domain" description="C2H2-type" evidence="12">
    <location>
        <begin position="263"/>
        <end position="290"/>
    </location>
</feature>
<feature type="domain" description="C2H2-type" evidence="12">
    <location>
        <begin position="291"/>
        <end position="320"/>
    </location>
</feature>
<dbReference type="SUPFAM" id="SSF57667">
    <property type="entry name" value="beta-beta-alpha zinc fingers"/>
    <property type="match status" value="5"/>
</dbReference>
<sequence>MKFKRHLFLQSDTFKRKYFEMKMNDDAEDTFICGRCKQEFHEYDSFKDHKITTCRSQFSLSLPREETPEKSGPSDKEQTQKYLTDEQTKCLGEVIGYEAVDAADVLATQFFSLSPNKQPIIEVTVTTTVEDHDEFLEPGCLKIVEKPCDDSSKLEINNHLTKQKSIPSKKAKGEKSYVCEIEGCNFEFLYHKDLVRHVRTHTKETPFTCGICDRAFSRADKLQLHTRRHKNIKPYACDVCDYTGATSSNLKSHQMIHSNSRPWKCQVCPYRARGSSQLAVHLRRHTGDLPFRCTFPGCKSQFKTGSNLRRHQNIHSSTKPFTCNFCTHCCNLKSNLISHMRKVHLKADKRIRCKRCEPADCYRAANFEDLLQHNLKVHQGNFTYYFTLARKLTKFFFQEDLLLCEKSDCQAYFFKKSGLDEHIKKKHSTEKKPSLSCSLCKFVCSKESILAKHKATKHAAHDRLKEVESVNKLERKHQCSVCEATFVREDSLRAHSKTHQCQESGLVHAAPSGSQLQIQDLICIIPNQAAADADPTFQN</sequence>
<keyword evidence="2" id="KW-0479">Metal-binding</keyword>
<organism evidence="13 14">
    <name type="scientific">Cloeon dipterum</name>
    <dbReference type="NCBI Taxonomy" id="197152"/>
    <lineage>
        <taxon>Eukaryota</taxon>
        <taxon>Metazoa</taxon>
        <taxon>Ecdysozoa</taxon>
        <taxon>Arthropoda</taxon>
        <taxon>Hexapoda</taxon>
        <taxon>Insecta</taxon>
        <taxon>Pterygota</taxon>
        <taxon>Palaeoptera</taxon>
        <taxon>Ephemeroptera</taxon>
        <taxon>Pisciforma</taxon>
        <taxon>Baetidae</taxon>
        <taxon>Cloeon</taxon>
    </lineage>
</organism>